<evidence type="ECO:0000259" key="10">
    <source>
        <dbReference type="PROSITE" id="PS50011"/>
    </source>
</evidence>
<sequence>MSLAVGQVFAGYTILRMLGGGGMGDVYVASHPRLPREEALKVLPADYTDDPEYRARFAREADLAAGLSHPHIVAVHDRGEANGQLWISMEYVAGTDMARLLRTNYPGGMPLNEVVPIIAAVASALDYAHHRGLLHRDVKPANILLTDPDGQARRIFLADFGIARRIDDSSNLTAENTTVGTVAYVAPEQLRGEPVDGRCDQYSLACTAFQLLVGEPPYVHPNPTVVIAHHINSPPPSIAVHRPDLAALESVFATAMAKQPADRFRSCGEFAYQLGQHLTSPSYGVGVPVAWYAHDTQPAIDVVAPLPVRSRVTGRPGILIAALVAVGLLIVGGVYAIVKLSGHHGPAGAIASKPSVTQPNPPPGNAAASLATFTGTYRADFGPVTDLDGNAVAGPPPSTGTYGVRSECGASGCVATAARLNGEPTFAPRAVFDGLSGSWVAVSLTSSPCRDSTGEIWEVFTLQPRPDGTLTGQHTRSARNNCHETRTVTFTRTGDVDPGSLPDPATLPPRVVSPAQALRGHYQLSRTFAKGQPQVLGDSALRTDCQRNGVRCMSYFHSKMGDVPLVFSGSTWIWAENSDGKCQNGSPAHLNASAQYPLPKPPQDPIALLAGHGHWEQSGSCSVNLDFDETFTRTGD</sequence>
<evidence type="ECO:0000256" key="3">
    <source>
        <dbReference type="ARBA" id="ARBA00022679"/>
    </source>
</evidence>
<dbReference type="InterPro" id="IPR008271">
    <property type="entry name" value="Ser/Thr_kinase_AS"/>
</dbReference>
<proteinExistence type="predicted"/>
<dbReference type="STRING" id="1841861.GCA_900157365_03368"/>
<dbReference type="EC" id="2.7.11.1" evidence="1"/>
<keyword evidence="9" id="KW-0812">Transmembrane</keyword>
<dbReference type="Gene3D" id="3.30.200.20">
    <property type="entry name" value="Phosphorylase Kinase, domain 1"/>
    <property type="match status" value="1"/>
</dbReference>
<dbReference type="Gene3D" id="1.10.510.10">
    <property type="entry name" value="Transferase(Phosphotransferase) domain 1"/>
    <property type="match status" value="1"/>
</dbReference>
<evidence type="ECO:0000256" key="9">
    <source>
        <dbReference type="SAM" id="Phobius"/>
    </source>
</evidence>
<organism evidence="11 12">
    <name type="scientific">Mycobacterium numidiamassiliense</name>
    <dbReference type="NCBI Taxonomy" id="1841861"/>
    <lineage>
        <taxon>Bacteria</taxon>
        <taxon>Bacillati</taxon>
        <taxon>Actinomycetota</taxon>
        <taxon>Actinomycetes</taxon>
        <taxon>Mycobacteriales</taxon>
        <taxon>Mycobacteriaceae</taxon>
        <taxon>Mycobacterium</taxon>
    </lineage>
</organism>
<evidence type="ECO:0000256" key="2">
    <source>
        <dbReference type="ARBA" id="ARBA00022527"/>
    </source>
</evidence>
<protein>
    <recommendedName>
        <fullName evidence="1">non-specific serine/threonine protein kinase</fullName>
        <ecNumber evidence="1">2.7.11.1</ecNumber>
    </recommendedName>
</protein>
<dbReference type="PANTHER" id="PTHR43289:SF6">
    <property type="entry name" value="SERINE_THREONINE-PROTEIN KINASE NEKL-3"/>
    <property type="match status" value="1"/>
</dbReference>
<dbReference type="EMBL" id="FUEZ01000004">
    <property type="protein sequence ID" value="SPM42828.1"/>
    <property type="molecule type" value="Genomic_DNA"/>
</dbReference>
<evidence type="ECO:0000313" key="11">
    <source>
        <dbReference type="EMBL" id="SPM42828.1"/>
    </source>
</evidence>
<dbReference type="PANTHER" id="PTHR43289">
    <property type="entry name" value="MITOGEN-ACTIVATED PROTEIN KINASE KINASE KINASE 20-RELATED"/>
    <property type="match status" value="1"/>
</dbReference>
<evidence type="ECO:0000256" key="5">
    <source>
        <dbReference type="ARBA" id="ARBA00022777"/>
    </source>
</evidence>
<keyword evidence="5" id="KW-0418">Kinase</keyword>
<keyword evidence="4" id="KW-0547">Nucleotide-binding</keyword>
<evidence type="ECO:0000313" key="12">
    <source>
        <dbReference type="Proteomes" id="UP000240424"/>
    </source>
</evidence>
<dbReference type="GO" id="GO:0004674">
    <property type="term" value="F:protein serine/threonine kinase activity"/>
    <property type="evidence" value="ECO:0007669"/>
    <property type="project" value="UniProtKB-KW"/>
</dbReference>
<dbReference type="OrthoDB" id="4497069at2"/>
<evidence type="ECO:0000256" key="4">
    <source>
        <dbReference type="ARBA" id="ARBA00022741"/>
    </source>
</evidence>
<dbReference type="InterPro" id="IPR000719">
    <property type="entry name" value="Prot_kinase_dom"/>
</dbReference>
<evidence type="ECO:0000256" key="1">
    <source>
        <dbReference type="ARBA" id="ARBA00012513"/>
    </source>
</evidence>
<evidence type="ECO:0000256" key="8">
    <source>
        <dbReference type="ARBA" id="ARBA00048679"/>
    </source>
</evidence>
<dbReference type="Pfam" id="PF00069">
    <property type="entry name" value="Pkinase"/>
    <property type="match status" value="1"/>
</dbReference>
<reference evidence="11 12" key="1">
    <citation type="submission" date="2017-01" db="EMBL/GenBank/DDBJ databases">
        <authorList>
            <consortium name="Urmite Genomes"/>
        </authorList>
    </citation>
    <scope>NUCLEOTIDE SEQUENCE [LARGE SCALE GENOMIC DNA]</scope>
    <source>
        <strain evidence="11 12">AB215</strain>
    </source>
</reference>
<keyword evidence="6" id="KW-0067">ATP-binding</keyword>
<dbReference type="GO" id="GO:0080090">
    <property type="term" value="P:regulation of primary metabolic process"/>
    <property type="evidence" value="ECO:0007669"/>
    <property type="project" value="UniProtKB-ARBA"/>
</dbReference>
<dbReference type="AlphaFoldDB" id="A0A2U3PGE1"/>
<evidence type="ECO:0000256" key="7">
    <source>
        <dbReference type="ARBA" id="ARBA00047899"/>
    </source>
</evidence>
<keyword evidence="9" id="KW-1133">Transmembrane helix</keyword>
<dbReference type="GO" id="GO:0005524">
    <property type="term" value="F:ATP binding"/>
    <property type="evidence" value="ECO:0007669"/>
    <property type="project" value="UniProtKB-KW"/>
</dbReference>
<keyword evidence="9" id="KW-0472">Membrane</keyword>
<gene>
    <name evidence="11" type="ORF">MNAB215_5048</name>
</gene>
<comment type="catalytic activity">
    <reaction evidence="7">
        <text>L-threonyl-[protein] + ATP = O-phospho-L-threonyl-[protein] + ADP + H(+)</text>
        <dbReference type="Rhea" id="RHEA:46608"/>
        <dbReference type="Rhea" id="RHEA-COMP:11060"/>
        <dbReference type="Rhea" id="RHEA-COMP:11605"/>
        <dbReference type="ChEBI" id="CHEBI:15378"/>
        <dbReference type="ChEBI" id="CHEBI:30013"/>
        <dbReference type="ChEBI" id="CHEBI:30616"/>
        <dbReference type="ChEBI" id="CHEBI:61977"/>
        <dbReference type="ChEBI" id="CHEBI:456216"/>
        <dbReference type="EC" id="2.7.11.1"/>
    </reaction>
</comment>
<evidence type="ECO:0000256" key="6">
    <source>
        <dbReference type="ARBA" id="ARBA00022840"/>
    </source>
</evidence>
<dbReference type="Proteomes" id="UP000240424">
    <property type="component" value="Unassembled WGS sequence"/>
</dbReference>
<dbReference type="PROSITE" id="PS50011">
    <property type="entry name" value="PROTEIN_KINASE_DOM"/>
    <property type="match status" value="1"/>
</dbReference>
<dbReference type="FunFam" id="3.30.200.20:FF:000035">
    <property type="entry name" value="Serine/threonine protein kinase Stk1"/>
    <property type="match status" value="1"/>
</dbReference>
<dbReference type="SUPFAM" id="SSF56112">
    <property type="entry name" value="Protein kinase-like (PK-like)"/>
    <property type="match status" value="1"/>
</dbReference>
<dbReference type="RefSeq" id="WP_077081203.1">
    <property type="nucleotide sequence ID" value="NZ_FUEZ01000004.1"/>
</dbReference>
<dbReference type="CDD" id="cd14014">
    <property type="entry name" value="STKc_PknB_like"/>
    <property type="match status" value="1"/>
</dbReference>
<feature type="domain" description="Protein kinase" evidence="10">
    <location>
        <begin position="12"/>
        <end position="280"/>
    </location>
</feature>
<dbReference type="PROSITE" id="PS00108">
    <property type="entry name" value="PROTEIN_KINASE_ST"/>
    <property type="match status" value="1"/>
</dbReference>
<keyword evidence="12" id="KW-1185">Reference proteome</keyword>
<dbReference type="InterPro" id="IPR011009">
    <property type="entry name" value="Kinase-like_dom_sf"/>
</dbReference>
<feature type="transmembrane region" description="Helical" evidence="9">
    <location>
        <begin position="317"/>
        <end position="338"/>
    </location>
</feature>
<comment type="catalytic activity">
    <reaction evidence="8">
        <text>L-seryl-[protein] + ATP = O-phospho-L-seryl-[protein] + ADP + H(+)</text>
        <dbReference type="Rhea" id="RHEA:17989"/>
        <dbReference type="Rhea" id="RHEA-COMP:9863"/>
        <dbReference type="Rhea" id="RHEA-COMP:11604"/>
        <dbReference type="ChEBI" id="CHEBI:15378"/>
        <dbReference type="ChEBI" id="CHEBI:29999"/>
        <dbReference type="ChEBI" id="CHEBI:30616"/>
        <dbReference type="ChEBI" id="CHEBI:83421"/>
        <dbReference type="ChEBI" id="CHEBI:456216"/>
        <dbReference type="EC" id="2.7.11.1"/>
    </reaction>
</comment>
<name>A0A2U3PGE1_9MYCO</name>
<keyword evidence="3" id="KW-0808">Transferase</keyword>
<accession>A0A2U3PGE1</accession>
<dbReference type="SMART" id="SM00220">
    <property type="entry name" value="S_TKc"/>
    <property type="match status" value="1"/>
</dbReference>
<keyword evidence="2" id="KW-0723">Serine/threonine-protein kinase</keyword>